<dbReference type="FunFam" id="3.40.390.10:FF:000040">
    <property type="entry name" value="Metalloendopeptidase"/>
    <property type="match status" value="1"/>
</dbReference>
<dbReference type="Pfam" id="PF01400">
    <property type="entry name" value="Astacin"/>
    <property type="match status" value="1"/>
</dbReference>
<feature type="chain" id="PRO_5005140035" description="Metalloendopeptidase" evidence="13">
    <location>
        <begin position="19"/>
        <end position="258"/>
    </location>
</feature>
<evidence type="ECO:0000256" key="9">
    <source>
        <dbReference type="ARBA" id="ARBA00023180"/>
    </source>
</evidence>
<keyword evidence="6 12" id="KW-0482">Metalloprotease</keyword>
<dbReference type="MEROPS" id="M12.006"/>
<evidence type="ECO:0000256" key="3">
    <source>
        <dbReference type="ARBA" id="ARBA00022729"/>
    </source>
</evidence>
<dbReference type="PROSITE" id="PS51257">
    <property type="entry name" value="PROKAR_LIPOPROTEIN"/>
    <property type="match status" value="1"/>
</dbReference>
<evidence type="ECO:0000256" key="1">
    <source>
        <dbReference type="ARBA" id="ARBA00022670"/>
    </source>
</evidence>
<accession>M1VMT2</accession>
<keyword evidence="2 12" id="KW-0479">Metal-binding</keyword>
<dbReference type="GO" id="GO:0008270">
    <property type="term" value="F:zinc ion binding"/>
    <property type="evidence" value="ECO:0007669"/>
    <property type="project" value="UniProtKB-UniRule"/>
</dbReference>
<dbReference type="PANTHER" id="PTHR10127">
    <property type="entry name" value="DISCOIDIN, CUB, EGF, LAMININ , AND ZINC METALLOPROTEASE DOMAIN CONTAINING"/>
    <property type="match status" value="1"/>
</dbReference>
<feature type="binding site" evidence="12">
    <location>
        <position position="163"/>
    </location>
    <ligand>
        <name>Zn(2+)</name>
        <dbReference type="ChEBI" id="CHEBI:29105"/>
        <note>catalytic</note>
    </ligand>
</feature>
<dbReference type="InterPro" id="IPR034039">
    <property type="entry name" value="ZnMP_hatching_enz"/>
</dbReference>
<comment type="caution">
    <text evidence="12">Lacks conserved residue(s) required for the propagation of feature annotation.</text>
</comment>
<comment type="cofactor">
    <cofactor evidence="12 13">
        <name>Zn(2+)</name>
        <dbReference type="ChEBI" id="CHEBI:29105"/>
    </cofactor>
    <text evidence="12 13">Binds 1 zinc ion per subunit.</text>
</comment>
<evidence type="ECO:0000256" key="2">
    <source>
        <dbReference type="ARBA" id="ARBA00022723"/>
    </source>
</evidence>
<dbReference type="SMART" id="SM00235">
    <property type="entry name" value="ZnMc"/>
    <property type="match status" value="1"/>
</dbReference>
<keyword evidence="10" id="KW-0968">Cytoplasmic vesicle</keyword>
<dbReference type="PRINTS" id="PR00480">
    <property type="entry name" value="ASTACIN"/>
</dbReference>
<evidence type="ECO:0000256" key="10">
    <source>
        <dbReference type="ARBA" id="ARBA00023329"/>
    </source>
</evidence>
<keyword evidence="7" id="KW-0865">Zymogen</keyword>
<reference evidence="15" key="1">
    <citation type="submission" date="2012-09" db="EMBL/GenBank/DDBJ databases">
        <title>Sub-functionalization of duplicated genes in the evolution of nine-spined stickleback hatching enzyme.</title>
        <authorList>
            <person name="Kawaguchi M."/>
            <person name="Takahashi H."/>
            <person name="Takehana Y."/>
            <person name="Naruse K."/>
            <person name="Nishida M."/>
            <person name="Yasumasu S."/>
        </authorList>
    </citation>
    <scope>NUCLEOTIDE SEQUENCE</scope>
</reference>
<evidence type="ECO:0000256" key="11">
    <source>
        <dbReference type="ARBA" id="ARBA00024324"/>
    </source>
</evidence>
<dbReference type="InterPro" id="IPR024079">
    <property type="entry name" value="MetalloPept_cat_dom_sf"/>
</dbReference>
<keyword evidence="5 12" id="KW-0862">Zinc</keyword>
<feature type="active site" evidence="12">
    <location>
        <position position="160"/>
    </location>
</feature>
<evidence type="ECO:0000256" key="4">
    <source>
        <dbReference type="ARBA" id="ARBA00022801"/>
    </source>
</evidence>
<keyword evidence="4 12" id="KW-0378">Hydrolase</keyword>
<dbReference type="InterPro" id="IPR001506">
    <property type="entry name" value="Peptidase_M12A"/>
</dbReference>
<keyword evidence="3 13" id="KW-0732">Signal</keyword>
<evidence type="ECO:0000256" key="5">
    <source>
        <dbReference type="ARBA" id="ARBA00022833"/>
    </source>
</evidence>
<proteinExistence type="evidence at transcript level"/>
<gene>
    <name evidence="15" type="primary">PsLCEa</name>
</gene>
<evidence type="ECO:0000313" key="15">
    <source>
        <dbReference type="EMBL" id="BAM93562.1"/>
    </source>
</evidence>
<evidence type="ECO:0000256" key="13">
    <source>
        <dbReference type="RuleBase" id="RU361183"/>
    </source>
</evidence>
<dbReference type="CDD" id="cd04283">
    <property type="entry name" value="ZnMc_hatching_enzyme"/>
    <property type="match status" value="1"/>
</dbReference>
<comment type="subcellular location">
    <subcellularLocation>
        <location evidence="11">Zymogen granule</location>
    </subcellularLocation>
</comment>
<feature type="binding site" evidence="12">
    <location>
        <position position="169"/>
    </location>
    <ligand>
        <name>Zn(2+)</name>
        <dbReference type="ChEBI" id="CHEBI:29105"/>
        <note>catalytic</note>
    </ligand>
</feature>
<dbReference type="Gene3D" id="3.40.390.10">
    <property type="entry name" value="Collagenase (Catalytic Domain)"/>
    <property type="match status" value="1"/>
</dbReference>
<feature type="domain" description="Peptidase M12A" evidence="14">
    <location>
        <begin position="59"/>
        <end position="258"/>
    </location>
</feature>
<sequence>MDLRAVFSLLLVLGLSCAEEGIDHDTAKEEDLTTVIMRMNNGSDGYLMEGDMLIPTKRNAIKCSNSRDSCLWPKGASGYVEVPFEMSDNYDDTDKSVIYAAMNEFRAKTCIRFVPRRGETAYLSIQPRAGCYSSVGRVGFLQVVSLQRFGCVVNGIVEHELMHALGFYHEHTRADRDNYVSIKWDNISSDMQYNFVKQDSDYLNTPYDYTSVMHYGKTAFANPGKESMIPIPDPNVPIGQRVTMSQIDLLRIRRLYKC</sequence>
<keyword evidence="1 12" id="KW-0645">Protease</keyword>
<keyword evidence="8" id="KW-1015">Disulfide bond</keyword>
<name>M1VMT2_9TELE</name>
<dbReference type="GO" id="GO:0006508">
    <property type="term" value="P:proteolysis"/>
    <property type="evidence" value="ECO:0007669"/>
    <property type="project" value="UniProtKB-KW"/>
</dbReference>
<feature type="binding site" evidence="12">
    <location>
        <position position="159"/>
    </location>
    <ligand>
        <name>Zn(2+)</name>
        <dbReference type="ChEBI" id="CHEBI:29105"/>
        <note>catalytic</note>
    </ligand>
</feature>
<dbReference type="InterPro" id="IPR006026">
    <property type="entry name" value="Peptidase_Metallo"/>
</dbReference>
<dbReference type="EMBL" id="AB745719">
    <property type="protein sequence ID" value="BAM93562.1"/>
    <property type="molecule type" value="mRNA"/>
</dbReference>
<dbReference type="GO" id="GO:0004222">
    <property type="term" value="F:metalloendopeptidase activity"/>
    <property type="evidence" value="ECO:0007669"/>
    <property type="project" value="UniProtKB-UniRule"/>
</dbReference>
<organism evidence="15">
    <name type="scientific">Pungitius sinensis</name>
    <name type="common">Amur stickleback</name>
    <dbReference type="NCBI Taxonomy" id="497904"/>
    <lineage>
        <taxon>Eukaryota</taxon>
        <taxon>Metazoa</taxon>
        <taxon>Chordata</taxon>
        <taxon>Craniata</taxon>
        <taxon>Vertebrata</taxon>
        <taxon>Euteleostomi</taxon>
        <taxon>Actinopterygii</taxon>
        <taxon>Neopterygii</taxon>
        <taxon>Teleostei</taxon>
        <taxon>Neoteleostei</taxon>
        <taxon>Acanthomorphata</taxon>
        <taxon>Eupercaria</taxon>
        <taxon>Perciformes</taxon>
        <taxon>Cottioidei</taxon>
        <taxon>Gasterosteales</taxon>
        <taxon>Gasterosteidae</taxon>
        <taxon>Pungitius</taxon>
    </lineage>
</organism>
<feature type="signal peptide" evidence="13">
    <location>
        <begin position="1"/>
        <end position="18"/>
    </location>
</feature>
<dbReference type="AlphaFoldDB" id="M1VMT2"/>
<evidence type="ECO:0000256" key="6">
    <source>
        <dbReference type="ARBA" id="ARBA00023049"/>
    </source>
</evidence>
<evidence type="ECO:0000256" key="8">
    <source>
        <dbReference type="ARBA" id="ARBA00023157"/>
    </source>
</evidence>
<dbReference type="GO" id="GO:0042588">
    <property type="term" value="C:zymogen granule"/>
    <property type="evidence" value="ECO:0007669"/>
    <property type="project" value="UniProtKB-SubCell"/>
</dbReference>
<dbReference type="EC" id="3.4.24.-" evidence="13"/>
<protein>
    <recommendedName>
        <fullName evidence="13">Metalloendopeptidase</fullName>
        <ecNumber evidence="13">3.4.24.-</ecNumber>
    </recommendedName>
</protein>
<dbReference type="PROSITE" id="PS51864">
    <property type="entry name" value="ASTACIN"/>
    <property type="match status" value="1"/>
</dbReference>
<evidence type="ECO:0000259" key="14">
    <source>
        <dbReference type="PROSITE" id="PS51864"/>
    </source>
</evidence>
<evidence type="ECO:0000256" key="7">
    <source>
        <dbReference type="ARBA" id="ARBA00023145"/>
    </source>
</evidence>
<dbReference type="SUPFAM" id="SSF55486">
    <property type="entry name" value="Metalloproteases ('zincins'), catalytic domain"/>
    <property type="match status" value="1"/>
</dbReference>
<dbReference type="PANTHER" id="PTHR10127:SF839">
    <property type="entry name" value="HATCHING ENZYME 1.2-RELATED"/>
    <property type="match status" value="1"/>
</dbReference>
<keyword evidence="9" id="KW-0325">Glycoprotein</keyword>
<evidence type="ECO:0000256" key="12">
    <source>
        <dbReference type="PROSITE-ProRule" id="PRU01211"/>
    </source>
</evidence>